<reference evidence="2 3" key="1">
    <citation type="journal article" date="2020" name="Mol. Plant">
        <title>The Chromosome-Based Rubber Tree Genome Provides New Insights into Spurge Genome Evolution and Rubber Biosynthesis.</title>
        <authorList>
            <person name="Liu J."/>
            <person name="Shi C."/>
            <person name="Shi C.C."/>
            <person name="Li W."/>
            <person name="Zhang Q.J."/>
            <person name="Zhang Y."/>
            <person name="Li K."/>
            <person name="Lu H.F."/>
            <person name="Shi C."/>
            <person name="Zhu S.T."/>
            <person name="Xiao Z.Y."/>
            <person name="Nan H."/>
            <person name="Yue Y."/>
            <person name="Zhu X.G."/>
            <person name="Wu Y."/>
            <person name="Hong X.N."/>
            <person name="Fan G.Y."/>
            <person name="Tong Y."/>
            <person name="Zhang D."/>
            <person name="Mao C.L."/>
            <person name="Liu Y.L."/>
            <person name="Hao S.J."/>
            <person name="Liu W.Q."/>
            <person name="Lv M.Q."/>
            <person name="Zhang H.B."/>
            <person name="Liu Y."/>
            <person name="Hu-Tang G.R."/>
            <person name="Wang J.P."/>
            <person name="Wang J.H."/>
            <person name="Sun Y.H."/>
            <person name="Ni S.B."/>
            <person name="Chen W.B."/>
            <person name="Zhang X.C."/>
            <person name="Jiao Y.N."/>
            <person name="Eichler E.E."/>
            <person name="Li G.H."/>
            <person name="Liu X."/>
            <person name="Gao L.Z."/>
        </authorList>
    </citation>
    <scope>NUCLEOTIDE SEQUENCE [LARGE SCALE GENOMIC DNA]</scope>
    <source>
        <strain evidence="3">cv. GT1</strain>
        <tissue evidence="2">Leaf</tissue>
    </source>
</reference>
<dbReference type="EMBL" id="JAAGAX010000005">
    <property type="protein sequence ID" value="KAF2314790.1"/>
    <property type="molecule type" value="Genomic_DNA"/>
</dbReference>
<dbReference type="AlphaFoldDB" id="A0A6A6MM55"/>
<dbReference type="Gene3D" id="2.40.50.140">
    <property type="entry name" value="Nucleic acid-binding proteins"/>
    <property type="match status" value="1"/>
</dbReference>
<feature type="compositionally biased region" description="Polar residues" evidence="1">
    <location>
        <begin position="150"/>
        <end position="160"/>
    </location>
</feature>
<evidence type="ECO:0000313" key="2">
    <source>
        <dbReference type="EMBL" id="KAF2314790.1"/>
    </source>
</evidence>
<feature type="compositionally biased region" description="Basic and acidic residues" evidence="1">
    <location>
        <begin position="134"/>
        <end position="145"/>
    </location>
</feature>
<gene>
    <name evidence="2" type="ORF">GH714_033583</name>
</gene>
<feature type="compositionally biased region" description="Basic and acidic residues" evidence="1">
    <location>
        <begin position="100"/>
        <end position="110"/>
    </location>
</feature>
<dbReference type="InterPro" id="IPR012340">
    <property type="entry name" value="NA-bd_OB-fold"/>
</dbReference>
<evidence type="ECO:0000313" key="3">
    <source>
        <dbReference type="Proteomes" id="UP000467840"/>
    </source>
</evidence>
<proteinExistence type="predicted"/>
<dbReference type="InterPro" id="IPR029146">
    <property type="entry name" value="Ten1_animal_plant"/>
</dbReference>
<name>A0A6A6MM55_HEVBR</name>
<dbReference type="GO" id="GO:0010521">
    <property type="term" value="F:telomerase inhibitor activity"/>
    <property type="evidence" value="ECO:0007669"/>
    <property type="project" value="TreeGrafter"/>
</dbReference>
<dbReference type="GO" id="GO:1990879">
    <property type="term" value="C:CST complex"/>
    <property type="evidence" value="ECO:0007669"/>
    <property type="project" value="InterPro"/>
</dbReference>
<dbReference type="GO" id="GO:0003697">
    <property type="term" value="F:single-stranded DNA binding"/>
    <property type="evidence" value="ECO:0007669"/>
    <property type="project" value="InterPro"/>
</dbReference>
<organism evidence="2 3">
    <name type="scientific">Hevea brasiliensis</name>
    <name type="common">Para rubber tree</name>
    <name type="synonym">Siphonia brasiliensis</name>
    <dbReference type="NCBI Taxonomy" id="3981"/>
    <lineage>
        <taxon>Eukaryota</taxon>
        <taxon>Viridiplantae</taxon>
        <taxon>Streptophyta</taxon>
        <taxon>Embryophyta</taxon>
        <taxon>Tracheophyta</taxon>
        <taxon>Spermatophyta</taxon>
        <taxon>Magnoliopsida</taxon>
        <taxon>eudicotyledons</taxon>
        <taxon>Gunneridae</taxon>
        <taxon>Pentapetalae</taxon>
        <taxon>rosids</taxon>
        <taxon>fabids</taxon>
        <taxon>Malpighiales</taxon>
        <taxon>Euphorbiaceae</taxon>
        <taxon>Crotonoideae</taxon>
        <taxon>Micrandreae</taxon>
        <taxon>Hevea</taxon>
    </lineage>
</organism>
<dbReference type="Pfam" id="PF15490">
    <property type="entry name" value="Ten1_2"/>
    <property type="match status" value="1"/>
</dbReference>
<accession>A0A6A6MM55</accession>
<dbReference type="GO" id="GO:0032211">
    <property type="term" value="P:negative regulation of telomere maintenance via telomerase"/>
    <property type="evidence" value="ECO:0007669"/>
    <property type="project" value="TreeGrafter"/>
</dbReference>
<feature type="region of interest" description="Disordered" evidence="1">
    <location>
        <begin position="67"/>
        <end position="160"/>
    </location>
</feature>
<sequence length="160" mass="17735">MEAMQEMFWYLWHGVGYKNTVETAIAIVVDGNAILKIDTQHLRDLSFRIGSVYQFIGELLIQPDDESLKETHDMLSSDSGNTPEEEAVDKDQSPPGKDSGTLKEEVEKEVTNIIASAEPIESLPQELSSTVEASIEKSKESDANEGKIFPSSNENNEMAQ</sequence>
<evidence type="ECO:0000256" key="1">
    <source>
        <dbReference type="SAM" id="MobiDB-lite"/>
    </source>
</evidence>
<comment type="caution">
    <text evidence="2">The sequence shown here is derived from an EMBL/GenBank/DDBJ whole genome shotgun (WGS) entry which is preliminary data.</text>
</comment>
<dbReference type="Proteomes" id="UP000467840">
    <property type="component" value="Chromosome 15"/>
</dbReference>
<keyword evidence="3" id="KW-1185">Reference proteome</keyword>
<dbReference type="GO" id="GO:0042162">
    <property type="term" value="F:telomeric DNA binding"/>
    <property type="evidence" value="ECO:0007669"/>
    <property type="project" value="TreeGrafter"/>
</dbReference>
<dbReference type="PANTHER" id="PTHR33905:SF1">
    <property type="entry name" value="CST COMPLEX SUBUNIT TEN1"/>
    <property type="match status" value="1"/>
</dbReference>
<protein>
    <submittedName>
        <fullName evidence="2">Uncharacterized protein</fullName>
    </submittedName>
</protein>
<dbReference type="PANTHER" id="PTHR33905">
    <property type="entry name" value="CST COMPLEX SUBUNIT TEN1"/>
    <property type="match status" value="1"/>
</dbReference>